<protein>
    <submittedName>
        <fullName evidence="2">RCC1/BLIP-II</fullName>
    </submittedName>
</protein>
<gene>
    <name evidence="2" type="ORF">BO80DRAFT_385739</name>
</gene>
<dbReference type="AlphaFoldDB" id="A0A395GVU4"/>
<dbReference type="VEuPathDB" id="FungiDB:BO80DRAFT_385739"/>
<feature type="repeat" description="RCC1" evidence="1">
    <location>
        <begin position="1"/>
        <end position="56"/>
    </location>
</feature>
<dbReference type="PROSITE" id="PS00626">
    <property type="entry name" value="RCC1_2"/>
    <property type="match status" value="2"/>
</dbReference>
<feature type="repeat" description="RCC1" evidence="1">
    <location>
        <begin position="180"/>
        <end position="232"/>
    </location>
</feature>
<evidence type="ECO:0000313" key="3">
    <source>
        <dbReference type="Proteomes" id="UP000249402"/>
    </source>
</evidence>
<name>A0A395GVU4_9EURO</name>
<dbReference type="Proteomes" id="UP000249402">
    <property type="component" value="Unassembled WGS sequence"/>
</dbReference>
<reference evidence="2 3" key="1">
    <citation type="submission" date="2018-02" db="EMBL/GenBank/DDBJ databases">
        <title>The genomes of Aspergillus section Nigri reveals drivers in fungal speciation.</title>
        <authorList>
            <consortium name="DOE Joint Genome Institute"/>
            <person name="Vesth T.C."/>
            <person name="Nybo J."/>
            <person name="Theobald S."/>
            <person name="Brandl J."/>
            <person name="Frisvad J.C."/>
            <person name="Nielsen K.F."/>
            <person name="Lyhne E.K."/>
            <person name="Kogle M.E."/>
            <person name="Kuo A."/>
            <person name="Riley R."/>
            <person name="Clum A."/>
            <person name="Nolan M."/>
            <person name="Lipzen A."/>
            <person name="Salamov A."/>
            <person name="Henrissat B."/>
            <person name="Wiebenga A."/>
            <person name="De vries R.P."/>
            <person name="Grigoriev I.V."/>
            <person name="Mortensen U.H."/>
            <person name="Andersen M.R."/>
            <person name="Baker S.E."/>
        </authorList>
    </citation>
    <scope>NUCLEOTIDE SEQUENCE [LARGE SCALE GENOMIC DNA]</scope>
    <source>
        <strain evidence="2 3">CBS 121593</strain>
    </source>
</reference>
<feature type="repeat" description="RCC1" evidence="1">
    <location>
        <begin position="124"/>
        <end position="179"/>
    </location>
</feature>
<dbReference type="PANTHER" id="PTHR45982:SF1">
    <property type="entry name" value="REGULATOR OF CHROMOSOME CONDENSATION"/>
    <property type="match status" value="1"/>
</dbReference>
<accession>A0A395GVU4</accession>
<dbReference type="PROSITE" id="PS50012">
    <property type="entry name" value="RCC1_3"/>
    <property type="match status" value="4"/>
</dbReference>
<sequence length="371" mass="38457">MPLYAFGSNGSGQLGIGHIEDVSTPTKCLFDDIAPPASEITRIAAGGNHTLVLFSDGRVYATGMSVDGRCGVVPGDGDGGDGGDDGIVMRFRQVVVDGVQRFRDVSATWEASFLVSGEGEGEGRRVFVFGSGGKGELGLGKEVAICKGGGGGDVEQIWFGDKVVGIASGMGHTVVVLENGEVCGWGAARKGQLGQARKGDKVVWEPVRIGEVGFRATGAACGREFTVVVGDREKGEFVVFGSADDRWGVLAGSVIPAPVGCRSIEASWHGIYVHCQDGEVVAWGRNDRGQLPPREMGRVTDLAVGSEHVLATIDEQTVVACGWGEHGNCGPVTDAQGNVKGICSPIPLPEEVSSVVGIGAGCATSWVITRD</sequence>
<organism evidence="2 3">
    <name type="scientific">Aspergillus ibericus CBS 121593</name>
    <dbReference type="NCBI Taxonomy" id="1448316"/>
    <lineage>
        <taxon>Eukaryota</taxon>
        <taxon>Fungi</taxon>
        <taxon>Dikarya</taxon>
        <taxon>Ascomycota</taxon>
        <taxon>Pezizomycotina</taxon>
        <taxon>Eurotiomycetes</taxon>
        <taxon>Eurotiomycetidae</taxon>
        <taxon>Eurotiales</taxon>
        <taxon>Aspergillaceae</taxon>
        <taxon>Aspergillus</taxon>
        <taxon>Aspergillus subgen. Circumdati</taxon>
    </lineage>
</organism>
<dbReference type="Pfam" id="PF00415">
    <property type="entry name" value="RCC1"/>
    <property type="match status" value="2"/>
</dbReference>
<dbReference type="InterPro" id="IPR000408">
    <property type="entry name" value="Reg_chr_condens"/>
</dbReference>
<dbReference type="GO" id="GO:0005737">
    <property type="term" value="C:cytoplasm"/>
    <property type="evidence" value="ECO:0007669"/>
    <property type="project" value="TreeGrafter"/>
</dbReference>
<evidence type="ECO:0000256" key="1">
    <source>
        <dbReference type="PROSITE-ProRule" id="PRU00235"/>
    </source>
</evidence>
<dbReference type="PANTHER" id="PTHR45982">
    <property type="entry name" value="REGULATOR OF CHROMOSOME CONDENSATION"/>
    <property type="match status" value="1"/>
</dbReference>
<dbReference type="InterPro" id="IPR009091">
    <property type="entry name" value="RCC1/BLIP-II"/>
</dbReference>
<feature type="repeat" description="RCC1" evidence="1">
    <location>
        <begin position="278"/>
        <end position="315"/>
    </location>
</feature>
<dbReference type="Gene3D" id="2.130.10.30">
    <property type="entry name" value="Regulator of chromosome condensation 1/beta-lactamase-inhibitor protein II"/>
    <property type="match status" value="2"/>
</dbReference>
<dbReference type="EMBL" id="KZ824448">
    <property type="protein sequence ID" value="RAK99128.1"/>
    <property type="molecule type" value="Genomic_DNA"/>
</dbReference>
<dbReference type="SUPFAM" id="SSF50985">
    <property type="entry name" value="RCC1/BLIP-II"/>
    <property type="match status" value="1"/>
</dbReference>
<dbReference type="GO" id="GO:0005085">
    <property type="term" value="F:guanyl-nucleotide exchange factor activity"/>
    <property type="evidence" value="ECO:0007669"/>
    <property type="project" value="TreeGrafter"/>
</dbReference>
<evidence type="ECO:0000313" key="2">
    <source>
        <dbReference type="EMBL" id="RAK99128.1"/>
    </source>
</evidence>
<dbReference type="OrthoDB" id="5370059at2759"/>
<proteinExistence type="predicted"/>
<dbReference type="InterPro" id="IPR051553">
    <property type="entry name" value="Ran_GTPase-activating"/>
</dbReference>
<dbReference type="PRINTS" id="PR00633">
    <property type="entry name" value="RCCNDNSATION"/>
</dbReference>
<dbReference type="STRING" id="1448316.A0A395GVU4"/>
<dbReference type="GeneID" id="37221860"/>
<keyword evidence="3" id="KW-1185">Reference proteome</keyword>
<dbReference type="RefSeq" id="XP_025573456.1">
    <property type="nucleotide sequence ID" value="XM_025716995.1"/>
</dbReference>